<gene>
    <name evidence="1" type="ORF">PMYSY11_4220</name>
</gene>
<dbReference type="RefSeq" id="WP_150549399.1">
    <property type="nucleotide sequence ID" value="NZ_LR215729.2"/>
</dbReference>
<dbReference type="AlphaFoldDB" id="A0A653E982"/>
<organism evidence="1">
    <name type="scientific">Pseudomonas marincola</name>
    <dbReference type="NCBI Taxonomy" id="437900"/>
    <lineage>
        <taxon>Bacteria</taxon>
        <taxon>Pseudomonadati</taxon>
        <taxon>Pseudomonadota</taxon>
        <taxon>Gammaproteobacteria</taxon>
        <taxon>Pseudomonadales</taxon>
        <taxon>Pseudomonadaceae</taxon>
        <taxon>Pseudomonas</taxon>
    </lineage>
</organism>
<name>A0A653E982_9PSED</name>
<evidence type="ECO:0000313" key="1">
    <source>
        <dbReference type="EMBL" id="VEV99263.1"/>
    </source>
</evidence>
<protein>
    <submittedName>
        <fullName evidence="1">Uncharacterized protein</fullName>
    </submittedName>
</protein>
<dbReference type="EMBL" id="LR215729">
    <property type="protein sequence ID" value="VEV99263.1"/>
    <property type="molecule type" value="Genomic_DNA"/>
</dbReference>
<sequence>MQAQTPEVSSEKATTAAFKVGDPVSYVVSKQRGRSVQFTAREGTIVVIDGHSCIVESRHGRSMQLLSQISHKGEPNALTKTLLGGL</sequence>
<accession>A0A653E982</accession>
<proteinExistence type="predicted"/>
<reference evidence="1" key="1">
    <citation type="submission" date="2019-02" db="EMBL/GenBank/DDBJ databases">
        <authorList>
            <consortium name="Genoscope - CEA"/>
            <person name="William W."/>
        </authorList>
    </citation>
    <scope>NUCLEOTIDE SEQUENCE [LARGE SCALE GENOMIC DNA]</scope>
    <source>
        <strain evidence="1">YSy11</strain>
    </source>
</reference>